<name>A0A330M8H0_9GAMM</name>
<dbReference type="EMBL" id="LS483452">
    <property type="protein sequence ID" value="SQH77310.1"/>
    <property type="molecule type" value="Genomic_DNA"/>
</dbReference>
<dbReference type="Proteomes" id="UP000250123">
    <property type="component" value="Chromosome SHEWBE"/>
</dbReference>
<organism evidence="1 2">
    <name type="scientific">Shewanella benthica</name>
    <dbReference type="NCBI Taxonomy" id="43661"/>
    <lineage>
        <taxon>Bacteria</taxon>
        <taxon>Pseudomonadati</taxon>
        <taxon>Pseudomonadota</taxon>
        <taxon>Gammaproteobacteria</taxon>
        <taxon>Alteromonadales</taxon>
        <taxon>Shewanellaceae</taxon>
        <taxon>Shewanella</taxon>
    </lineage>
</organism>
<dbReference type="AlphaFoldDB" id="A0A330M8H0"/>
<gene>
    <name evidence="1" type="ORF">SHEWBE_3347</name>
</gene>
<sequence length="89" mass="9968">MIGTFSQLEDAGQIYQDHGAENLSCLRHIALNMLRAEPTKVSMVGKKKRDYLSVIIHLYLTFFTIGDNYSAIPSSLKIDNAFKFTADPS</sequence>
<protein>
    <recommendedName>
        <fullName evidence="3">Transposase</fullName>
    </recommendedName>
</protein>
<evidence type="ECO:0000313" key="2">
    <source>
        <dbReference type="Proteomes" id="UP000250123"/>
    </source>
</evidence>
<proteinExistence type="predicted"/>
<evidence type="ECO:0008006" key="3">
    <source>
        <dbReference type="Google" id="ProtNLM"/>
    </source>
</evidence>
<evidence type="ECO:0000313" key="1">
    <source>
        <dbReference type="EMBL" id="SQH77310.1"/>
    </source>
</evidence>
<dbReference type="KEGG" id="sbk:SHEWBE_3347"/>
<accession>A0A330M8H0</accession>
<reference evidence="2" key="1">
    <citation type="submission" date="2018-06" db="EMBL/GenBank/DDBJ databases">
        <authorList>
            <person name="Cea G.-C."/>
            <person name="William W."/>
        </authorList>
    </citation>
    <scope>NUCLEOTIDE SEQUENCE [LARGE SCALE GENOMIC DNA]</scope>
    <source>
        <strain evidence="2">DB21MT-2</strain>
    </source>
</reference>